<feature type="region of interest" description="Disordered" evidence="1">
    <location>
        <begin position="142"/>
        <end position="168"/>
    </location>
</feature>
<dbReference type="WBParaSite" id="PgR001X_g036_t01">
    <property type="protein sequence ID" value="PgR001X_g036_t01"/>
    <property type="gene ID" value="PgR001X_g036"/>
</dbReference>
<proteinExistence type="predicted"/>
<organism evidence="2 3">
    <name type="scientific">Parascaris univalens</name>
    <name type="common">Nematode worm</name>
    <dbReference type="NCBI Taxonomy" id="6257"/>
    <lineage>
        <taxon>Eukaryota</taxon>
        <taxon>Metazoa</taxon>
        <taxon>Ecdysozoa</taxon>
        <taxon>Nematoda</taxon>
        <taxon>Chromadorea</taxon>
        <taxon>Rhabditida</taxon>
        <taxon>Spirurina</taxon>
        <taxon>Ascaridomorpha</taxon>
        <taxon>Ascaridoidea</taxon>
        <taxon>Ascarididae</taxon>
        <taxon>Parascaris</taxon>
    </lineage>
</organism>
<evidence type="ECO:0000313" key="3">
    <source>
        <dbReference type="WBParaSite" id="PgR001X_g036_t01"/>
    </source>
</evidence>
<evidence type="ECO:0000313" key="2">
    <source>
        <dbReference type="Proteomes" id="UP000887569"/>
    </source>
</evidence>
<dbReference type="AlphaFoldDB" id="A0A915A4J1"/>
<accession>A0A915A4J1</accession>
<evidence type="ECO:0000256" key="1">
    <source>
        <dbReference type="SAM" id="MobiDB-lite"/>
    </source>
</evidence>
<reference evidence="3" key="1">
    <citation type="submission" date="2022-11" db="UniProtKB">
        <authorList>
            <consortium name="WormBaseParasite"/>
        </authorList>
    </citation>
    <scope>IDENTIFICATION</scope>
</reference>
<protein>
    <submittedName>
        <fullName evidence="3">Uncharacterized protein</fullName>
    </submittedName>
</protein>
<feature type="compositionally biased region" description="Basic residues" evidence="1">
    <location>
        <begin position="149"/>
        <end position="168"/>
    </location>
</feature>
<keyword evidence="2" id="KW-1185">Reference proteome</keyword>
<name>A0A915A4J1_PARUN</name>
<dbReference type="Proteomes" id="UP000887569">
    <property type="component" value="Unplaced"/>
</dbReference>
<sequence length="168" mass="19282">PVMDYPVPISYSLVVSKVHRPVIGRRLLPKFCRWALTFSCMVEKLVHFPKAKSDCHNWCHYGILDENCHCKCVSEHIIGAHCETAKIMRCLVAGGDGGCPEYYYCHADNDVCNRGLCSSGALGWCIPLPLGELRTTRDKLRRQPTFDRRKQHRRHLRARRHGKSVRPL</sequence>